<dbReference type="RefSeq" id="WP_188442234.1">
    <property type="nucleotide sequence ID" value="NZ_BMFD01000005.1"/>
</dbReference>
<organism evidence="2 3">
    <name type="scientific">Belliella aquatica</name>
    <dbReference type="NCBI Taxonomy" id="1323734"/>
    <lineage>
        <taxon>Bacteria</taxon>
        <taxon>Pseudomonadati</taxon>
        <taxon>Bacteroidota</taxon>
        <taxon>Cytophagia</taxon>
        <taxon>Cytophagales</taxon>
        <taxon>Cyclobacteriaceae</taxon>
        <taxon>Belliella</taxon>
    </lineage>
</organism>
<evidence type="ECO:0000256" key="1">
    <source>
        <dbReference type="SAM" id="Phobius"/>
    </source>
</evidence>
<feature type="transmembrane region" description="Helical" evidence="1">
    <location>
        <begin position="202"/>
        <end position="218"/>
    </location>
</feature>
<feature type="transmembrane region" description="Helical" evidence="1">
    <location>
        <begin position="101"/>
        <end position="119"/>
    </location>
</feature>
<gene>
    <name evidence="2" type="ORF">GCM10010993_19440</name>
</gene>
<name>A0ABQ1ML69_9BACT</name>
<reference evidence="3" key="1">
    <citation type="journal article" date="2019" name="Int. J. Syst. Evol. Microbiol.">
        <title>The Global Catalogue of Microorganisms (GCM) 10K type strain sequencing project: providing services to taxonomists for standard genome sequencing and annotation.</title>
        <authorList>
            <consortium name="The Broad Institute Genomics Platform"/>
            <consortium name="The Broad Institute Genome Sequencing Center for Infectious Disease"/>
            <person name="Wu L."/>
            <person name="Ma J."/>
        </authorList>
    </citation>
    <scope>NUCLEOTIDE SEQUENCE [LARGE SCALE GENOMIC DNA]</scope>
    <source>
        <strain evidence="3">CGMCC 1.12479</strain>
    </source>
</reference>
<accession>A0ABQ1ML69</accession>
<dbReference type="EMBL" id="BMFD01000005">
    <property type="protein sequence ID" value="GGC40816.1"/>
    <property type="molecule type" value="Genomic_DNA"/>
</dbReference>
<proteinExistence type="predicted"/>
<feature type="transmembrane region" description="Helical" evidence="1">
    <location>
        <begin position="131"/>
        <end position="151"/>
    </location>
</feature>
<evidence type="ECO:0000313" key="2">
    <source>
        <dbReference type="EMBL" id="GGC40816.1"/>
    </source>
</evidence>
<feature type="transmembrane region" description="Helical" evidence="1">
    <location>
        <begin position="51"/>
        <end position="69"/>
    </location>
</feature>
<protein>
    <submittedName>
        <fullName evidence="2">Uncharacterized protein</fullName>
    </submittedName>
</protein>
<keyword evidence="1" id="KW-0472">Membrane</keyword>
<feature type="transmembrane region" description="Helical" evidence="1">
    <location>
        <begin position="224"/>
        <end position="245"/>
    </location>
</feature>
<feature type="transmembrane region" description="Helical" evidence="1">
    <location>
        <begin position="178"/>
        <end position="197"/>
    </location>
</feature>
<keyword evidence="3" id="KW-1185">Reference proteome</keyword>
<comment type="caution">
    <text evidence="2">The sequence shown here is derived from an EMBL/GenBank/DDBJ whole genome shotgun (WGS) entry which is preliminary data.</text>
</comment>
<sequence length="252" mass="28663">MKINSVHTILWFLKIALLLQSVGIFLYLLGGSAIETMLFMEMSFEQANSKLVEKIIAWIFLTLGVVTFFKPYKILLIIISLGTLGLAFIIKTQAGSPYTEWSIPAHFIRIILPLGILFLNSKRNHLKATYWLLLIGLAVTFITHGLEAWTLHPRFIDYLLISSENTLGIRMKQSTAELILKIIGSIDILAVLIAFLFPRNAIFYWMAAWGFITAFARVTELGWLLYPEVLIRAAHFLVPISLILIKNRKNLN</sequence>
<feature type="transmembrane region" description="Helical" evidence="1">
    <location>
        <begin position="12"/>
        <end position="31"/>
    </location>
</feature>
<keyword evidence="1" id="KW-1133">Transmembrane helix</keyword>
<keyword evidence="1" id="KW-0812">Transmembrane</keyword>
<dbReference type="Proteomes" id="UP000635885">
    <property type="component" value="Unassembled WGS sequence"/>
</dbReference>
<evidence type="ECO:0000313" key="3">
    <source>
        <dbReference type="Proteomes" id="UP000635885"/>
    </source>
</evidence>
<feature type="transmembrane region" description="Helical" evidence="1">
    <location>
        <begin position="74"/>
        <end position="95"/>
    </location>
</feature>